<gene>
    <name evidence="2" type="ORF">N7460_007005</name>
</gene>
<keyword evidence="3" id="KW-1185">Reference proteome</keyword>
<organism evidence="2 3">
    <name type="scientific">Penicillium canescens</name>
    <dbReference type="NCBI Taxonomy" id="5083"/>
    <lineage>
        <taxon>Eukaryota</taxon>
        <taxon>Fungi</taxon>
        <taxon>Dikarya</taxon>
        <taxon>Ascomycota</taxon>
        <taxon>Pezizomycotina</taxon>
        <taxon>Eurotiomycetes</taxon>
        <taxon>Eurotiomycetidae</taxon>
        <taxon>Eurotiales</taxon>
        <taxon>Aspergillaceae</taxon>
        <taxon>Penicillium</taxon>
    </lineage>
</organism>
<feature type="region of interest" description="Disordered" evidence="1">
    <location>
        <begin position="164"/>
        <end position="190"/>
    </location>
</feature>
<reference evidence="2" key="1">
    <citation type="journal article" date="2023" name="IMA Fungus">
        <title>Comparative genomic study of the Penicillium genus elucidates a diverse pangenome and 15 lateral gene transfer events.</title>
        <authorList>
            <person name="Petersen C."/>
            <person name="Sorensen T."/>
            <person name="Nielsen M.R."/>
            <person name="Sondergaard T.E."/>
            <person name="Sorensen J.L."/>
            <person name="Fitzpatrick D.A."/>
            <person name="Frisvad J.C."/>
            <person name="Nielsen K.L."/>
        </authorList>
    </citation>
    <scope>NUCLEOTIDE SEQUENCE</scope>
    <source>
        <strain evidence="2">IBT 15450</strain>
    </source>
</reference>
<feature type="region of interest" description="Disordered" evidence="1">
    <location>
        <begin position="1"/>
        <end position="21"/>
    </location>
</feature>
<evidence type="ECO:0000313" key="2">
    <source>
        <dbReference type="EMBL" id="KAJ6041615.1"/>
    </source>
</evidence>
<evidence type="ECO:0000313" key="3">
    <source>
        <dbReference type="Proteomes" id="UP001219568"/>
    </source>
</evidence>
<sequence length="480" mass="52877">MGSPDAAPSHQSRNPLPSLSFPGKDTLRFASKIPVTLPMPFLSPCDMYSGQHLPYTYAPSVNRALSQPGYISPPEPRLMNENEKVKAVPRQSLPSIHEAIKIPYPAPISAPLSQAGHCELPTPTPFFNGPASGSLMREPNCTRQKQLQTVASRNSLAMVNKFDSRNESMHTSKSGKSPTQSVRTGISSISGPQDFSVYDYSAPPSTDSVATPNDHSRFPCTFSFRQQPTGPSYPLSYNMRAHTGALRVEEAKGGYVGRSIPGQPLRGSGKRHLDVYDVEQSLNEIRETSTRTLHFSRHYAALAHQTQRPNPTSGYLPLLGEVEDMLCMQRRNRDALNRIRTVVFNQGQDMVEQMTKRKAFKYKEDELMALYQDEFKGAGGFSGANSKTLRGVRFALIFYTLFTNLPPCDVYLCPFIWAPLLALATAATKPKRQNGAIVKMVPEGCVMAAVCTTMCPNNPGTMRSKLKSKPVLDSASPTDR</sequence>
<dbReference type="AlphaFoldDB" id="A0AAD6IBU5"/>
<dbReference type="Proteomes" id="UP001219568">
    <property type="component" value="Unassembled WGS sequence"/>
</dbReference>
<evidence type="ECO:0000256" key="1">
    <source>
        <dbReference type="SAM" id="MobiDB-lite"/>
    </source>
</evidence>
<feature type="compositionally biased region" description="Polar residues" evidence="1">
    <location>
        <begin position="171"/>
        <end position="190"/>
    </location>
</feature>
<protein>
    <submittedName>
        <fullName evidence="2">Zinc finger NHR/GATA-type</fullName>
    </submittedName>
</protein>
<reference evidence="2" key="2">
    <citation type="submission" date="2023-01" db="EMBL/GenBank/DDBJ databases">
        <authorList>
            <person name="Petersen C."/>
        </authorList>
    </citation>
    <scope>NUCLEOTIDE SEQUENCE</scope>
    <source>
        <strain evidence="2">IBT 15450</strain>
    </source>
</reference>
<accession>A0AAD6IBU5</accession>
<name>A0AAD6IBU5_PENCN</name>
<comment type="caution">
    <text evidence="2">The sequence shown here is derived from an EMBL/GenBank/DDBJ whole genome shotgun (WGS) entry which is preliminary data.</text>
</comment>
<dbReference type="EMBL" id="JAQJZL010000005">
    <property type="protein sequence ID" value="KAJ6041615.1"/>
    <property type="molecule type" value="Genomic_DNA"/>
</dbReference>
<proteinExistence type="predicted"/>